<protein>
    <recommendedName>
        <fullName evidence="1">CTLH domain-containing protein</fullName>
    </recommendedName>
</protein>
<gene>
    <name evidence="2" type="ORF">MIND_01024300</name>
</gene>
<dbReference type="OrthoDB" id="8048523at2759"/>
<dbReference type="PROSITE" id="PS50897">
    <property type="entry name" value="CTLH"/>
    <property type="match status" value="1"/>
</dbReference>
<dbReference type="Pfam" id="PF10607">
    <property type="entry name" value="CTLH"/>
    <property type="match status" value="1"/>
</dbReference>
<dbReference type="EMBL" id="JACAZF010000009">
    <property type="protein sequence ID" value="KAF7294864.1"/>
    <property type="molecule type" value="Genomic_DNA"/>
</dbReference>
<dbReference type="AlphaFoldDB" id="A0A8H6W0H2"/>
<dbReference type="GeneID" id="59349349"/>
<dbReference type="InterPro" id="IPR050618">
    <property type="entry name" value="Ubq-SigPath_Reg"/>
</dbReference>
<evidence type="ECO:0000313" key="2">
    <source>
        <dbReference type="EMBL" id="KAF7294864.1"/>
    </source>
</evidence>
<comment type="caution">
    <text evidence="2">The sequence shown here is derived from an EMBL/GenBank/DDBJ whole genome shotgun (WGS) entry which is preliminary data.</text>
</comment>
<dbReference type="InterPro" id="IPR006594">
    <property type="entry name" value="LisH"/>
</dbReference>
<dbReference type="SMART" id="SM00667">
    <property type="entry name" value="LisH"/>
    <property type="match status" value="1"/>
</dbReference>
<reference evidence="2" key="1">
    <citation type="submission" date="2020-05" db="EMBL/GenBank/DDBJ databases">
        <title>Mycena genomes resolve the evolution of fungal bioluminescence.</title>
        <authorList>
            <person name="Tsai I.J."/>
        </authorList>
    </citation>
    <scope>NUCLEOTIDE SEQUENCE</scope>
    <source>
        <strain evidence="2">171206Taipei</strain>
    </source>
</reference>
<dbReference type="InterPro" id="IPR024964">
    <property type="entry name" value="CTLH/CRA"/>
</dbReference>
<dbReference type="PROSITE" id="PS50896">
    <property type="entry name" value="LISH"/>
    <property type="match status" value="1"/>
</dbReference>
<dbReference type="InterPro" id="IPR006595">
    <property type="entry name" value="CTLH_C"/>
</dbReference>
<evidence type="ECO:0000259" key="1">
    <source>
        <dbReference type="PROSITE" id="PS50897"/>
    </source>
</evidence>
<dbReference type="PANTHER" id="PTHR12864">
    <property type="entry name" value="RAN BINDING PROTEIN 9-RELATED"/>
    <property type="match status" value="1"/>
</dbReference>
<dbReference type="RefSeq" id="XP_037216227.1">
    <property type="nucleotide sequence ID" value="XM_037366833.1"/>
</dbReference>
<dbReference type="Pfam" id="PF08513">
    <property type="entry name" value="LisH"/>
    <property type="match status" value="1"/>
</dbReference>
<feature type="domain" description="CTLH" evidence="1">
    <location>
        <begin position="65"/>
        <end position="93"/>
    </location>
</feature>
<dbReference type="InterPro" id="IPR013144">
    <property type="entry name" value="CRA_dom"/>
</dbReference>
<sequence>MHGPSSASREASLRNIVLDYLVHHGYSSTARAFSQSSAMPPPVDSDGDQVMGSVVSSPTDESLHHVDLRQRVRSHILSGQVNDAIELLEQHFPTVLSVDSSSSKPTKSVTGTDFVASSTVNPEHLNLNLRILAFTEAFRAAYLDRGEASLDNEDDRHITDLLSKLTKLHVLVNMLPNPERAIYADELNNVSGLLAFPDVRSSSVARYLSQERRDAVANQINTAILYRMGHPAISHLELSTRYTSTLVSFLNDLQILAPGQKEGKAGELVGFDIRQVILPTA</sequence>
<dbReference type="SMART" id="SM00757">
    <property type="entry name" value="CRA"/>
    <property type="match status" value="1"/>
</dbReference>
<accession>A0A8H6W0H2</accession>
<proteinExistence type="predicted"/>
<keyword evidence="3" id="KW-1185">Reference proteome</keyword>
<organism evidence="2 3">
    <name type="scientific">Mycena indigotica</name>
    <dbReference type="NCBI Taxonomy" id="2126181"/>
    <lineage>
        <taxon>Eukaryota</taxon>
        <taxon>Fungi</taxon>
        <taxon>Dikarya</taxon>
        <taxon>Basidiomycota</taxon>
        <taxon>Agaricomycotina</taxon>
        <taxon>Agaricomycetes</taxon>
        <taxon>Agaricomycetidae</taxon>
        <taxon>Agaricales</taxon>
        <taxon>Marasmiineae</taxon>
        <taxon>Mycenaceae</taxon>
        <taxon>Mycena</taxon>
    </lineage>
</organism>
<dbReference type="Proteomes" id="UP000636479">
    <property type="component" value="Unassembled WGS sequence"/>
</dbReference>
<name>A0A8H6W0H2_9AGAR</name>
<evidence type="ECO:0000313" key="3">
    <source>
        <dbReference type="Proteomes" id="UP000636479"/>
    </source>
</evidence>